<dbReference type="InterPro" id="IPR052337">
    <property type="entry name" value="SAT4-like"/>
</dbReference>
<proteinExistence type="inferred from homology"/>
<dbReference type="InterPro" id="IPR049326">
    <property type="entry name" value="Rhodopsin_dom_fungi"/>
</dbReference>
<evidence type="ECO:0000256" key="1">
    <source>
        <dbReference type="ARBA" id="ARBA00004141"/>
    </source>
</evidence>
<keyword evidence="3 6" id="KW-1133">Transmembrane helix</keyword>
<sequence>MAAVTASAAKFIAYEVVFFTLAVSAVILRFLSLRIRRRAIRAHDVLCIVSLLCLVGYGVDITVGAVERGVGIHTNELTFTKIVTVLKVFLASEFFWSTGVTCFRLSILLLYVEIFQTPKFYRAAMMTIALISVY</sequence>
<feature type="transmembrane region" description="Helical" evidence="6">
    <location>
        <begin position="45"/>
        <end position="66"/>
    </location>
</feature>
<dbReference type="Pfam" id="PF20684">
    <property type="entry name" value="Fung_rhodopsin"/>
    <property type="match status" value="1"/>
</dbReference>
<evidence type="ECO:0000259" key="7">
    <source>
        <dbReference type="Pfam" id="PF20684"/>
    </source>
</evidence>
<evidence type="ECO:0000256" key="3">
    <source>
        <dbReference type="ARBA" id="ARBA00022989"/>
    </source>
</evidence>
<name>A0A6A6H1X6_VIRVR</name>
<evidence type="ECO:0000313" key="8">
    <source>
        <dbReference type="EMBL" id="KAF2231867.1"/>
    </source>
</evidence>
<dbReference type="EMBL" id="ML991822">
    <property type="protein sequence ID" value="KAF2231867.1"/>
    <property type="molecule type" value="Genomic_DNA"/>
</dbReference>
<protein>
    <recommendedName>
        <fullName evidence="7">Rhodopsin domain-containing protein</fullName>
    </recommendedName>
</protein>
<comment type="subcellular location">
    <subcellularLocation>
        <location evidence="1">Membrane</location>
        <topology evidence="1">Multi-pass membrane protein</topology>
    </subcellularLocation>
</comment>
<keyword evidence="4 6" id="KW-0472">Membrane</keyword>
<evidence type="ECO:0000256" key="6">
    <source>
        <dbReference type="SAM" id="Phobius"/>
    </source>
</evidence>
<gene>
    <name evidence="8" type="ORF">EV356DRAFT_518241</name>
</gene>
<evidence type="ECO:0000313" key="9">
    <source>
        <dbReference type="Proteomes" id="UP000800092"/>
    </source>
</evidence>
<dbReference type="PANTHER" id="PTHR33048:SF57">
    <property type="entry name" value="INTEGRAL MEMBRANE PROTEIN-RELATED"/>
    <property type="match status" value="1"/>
</dbReference>
<feature type="transmembrane region" description="Helical" evidence="6">
    <location>
        <begin position="94"/>
        <end position="112"/>
    </location>
</feature>
<reference evidence="8" key="1">
    <citation type="journal article" date="2020" name="Stud. Mycol.">
        <title>101 Dothideomycetes genomes: a test case for predicting lifestyles and emergence of pathogens.</title>
        <authorList>
            <person name="Haridas S."/>
            <person name="Albert R."/>
            <person name="Binder M."/>
            <person name="Bloem J."/>
            <person name="Labutti K."/>
            <person name="Salamov A."/>
            <person name="Andreopoulos B."/>
            <person name="Baker S."/>
            <person name="Barry K."/>
            <person name="Bills G."/>
            <person name="Bluhm B."/>
            <person name="Cannon C."/>
            <person name="Castanera R."/>
            <person name="Culley D."/>
            <person name="Daum C."/>
            <person name="Ezra D."/>
            <person name="Gonzalez J."/>
            <person name="Henrissat B."/>
            <person name="Kuo A."/>
            <person name="Liang C."/>
            <person name="Lipzen A."/>
            <person name="Lutzoni F."/>
            <person name="Magnuson J."/>
            <person name="Mondo S."/>
            <person name="Nolan M."/>
            <person name="Ohm R."/>
            <person name="Pangilinan J."/>
            <person name="Park H.-J."/>
            <person name="Ramirez L."/>
            <person name="Alfaro M."/>
            <person name="Sun H."/>
            <person name="Tritt A."/>
            <person name="Yoshinaga Y."/>
            <person name="Zwiers L.-H."/>
            <person name="Turgeon B."/>
            <person name="Goodwin S."/>
            <person name="Spatafora J."/>
            <person name="Crous P."/>
            <person name="Grigoriev I."/>
        </authorList>
    </citation>
    <scope>NUCLEOTIDE SEQUENCE</scope>
    <source>
        <strain evidence="8">Tuck. ex Michener</strain>
    </source>
</reference>
<dbReference type="PANTHER" id="PTHR33048">
    <property type="entry name" value="PTH11-LIKE INTEGRAL MEMBRANE PROTEIN (AFU_ORTHOLOGUE AFUA_5G11245)"/>
    <property type="match status" value="1"/>
</dbReference>
<accession>A0A6A6H1X6</accession>
<evidence type="ECO:0000256" key="5">
    <source>
        <dbReference type="ARBA" id="ARBA00038359"/>
    </source>
</evidence>
<evidence type="ECO:0000256" key="2">
    <source>
        <dbReference type="ARBA" id="ARBA00022692"/>
    </source>
</evidence>
<dbReference type="Proteomes" id="UP000800092">
    <property type="component" value="Unassembled WGS sequence"/>
</dbReference>
<dbReference type="AlphaFoldDB" id="A0A6A6H1X6"/>
<dbReference type="GO" id="GO:0016020">
    <property type="term" value="C:membrane"/>
    <property type="evidence" value="ECO:0007669"/>
    <property type="project" value="UniProtKB-SubCell"/>
</dbReference>
<evidence type="ECO:0000256" key="4">
    <source>
        <dbReference type="ARBA" id="ARBA00023136"/>
    </source>
</evidence>
<dbReference type="OrthoDB" id="3934549at2759"/>
<feature type="domain" description="Rhodopsin" evidence="7">
    <location>
        <begin position="28"/>
        <end position="134"/>
    </location>
</feature>
<keyword evidence="9" id="KW-1185">Reference proteome</keyword>
<comment type="similarity">
    <text evidence="5">Belongs to the SAT4 family.</text>
</comment>
<keyword evidence="2 6" id="KW-0812">Transmembrane</keyword>
<feature type="transmembrane region" description="Helical" evidence="6">
    <location>
        <begin position="12"/>
        <end position="33"/>
    </location>
</feature>
<organism evidence="8 9">
    <name type="scientific">Viridothelium virens</name>
    <name type="common">Speckled blister lichen</name>
    <name type="synonym">Trypethelium virens</name>
    <dbReference type="NCBI Taxonomy" id="1048519"/>
    <lineage>
        <taxon>Eukaryota</taxon>
        <taxon>Fungi</taxon>
        <taxon>Dikarya</taxon>
        <taxon>Ascomycota</taxon>
        <taxon>Pezizomycotina</taxon>
        <taxon>Dothideomycetes</taxon>
        <taxon>Dothideomycetes incertae sedis</taxon>
        <taxon>Trypetheliales</taxon>
        <taxon>Trypetheliaceae</taxon>
        <taxon>Viridothelium</taxon>
    </lineage>
</organism>